<dbReference type="AlphaFoldDB" id="A0A8J8BAA5"/>
<name>A0A8J8BAA5_9ACTN</name>
<dbReference type="Proteomes" id="UP000677913">
    <property type="component" value="Unassembled WGS sequence"/>
</dbReference>
<comment type="caution">
    <text evidence="1">The sequence shown here is derived from an EMBL/GenBank/DDBJ whole genome shotgun (WGS) entry which is preliminary data.</text>
</comment>
<organism evidence="1 2">
    <name type="scientific">Actinocrinis puniceicyclus</name>
    <dbReference type="NCBI Taxonomy" id="977794"/>
    <lineage>
        <taxon>Bacteria</taxon>
        <taxon>Bacillati</taxon>
        <taxon>Actinomycetota</taxon>
        <taxon>Actinomycetes</taxon>
        <taxon>Catenulisporales</taxon>
        <taxon>Actinospicaceae</taxon>
        <taxon>Actinocrinis</taxon>
    </lineage>
</organism>
<reference evidence="1" key="1">
    <citation type="submission" date="2021-04" db="EMBL/GenBank/DDBJ databases">
        <title>Genome based classification of Actinospica acidithermotolerans sp. nov., an actinobacterium isolated from an Indonesian hot spring.</title>
        <authorList>
            <person name="Kusuma A.B."/>
            <person name="Putra K.E."/>
            <person name="Nafisah S."/>
            <person name="Loh J."/>
            <person name="Nouioui I."/>
            <person name="Goodfellow M."/>
        </authorList>
    </citation>
    <scope>NUCLEOTIDE SEQUENCE</scope>
    <source>
        <strain evidence="1">DSM 45618</strain>
    </source>
</reference>
<evidence type="ECO:0000313" key="2">
    <source>
        <dbReference type="Proteomes" id="UP000677913"/>
    </source>
</evidence>
<accession>A0A8J8BAA5</accession>
<dbReference type="EMBL" id="JAGSXH010000005">
    <property type="protein sequence ID" value="MBS2961883.1"/>
    <property type="molecule type" value="Genomic_DNA"/>
</dbReference>
<dbReference type="RefSeq" id="WP_211463983.1">
    <property type="nucleotide sequence ID" value="NZ_JAGSXH010000005.1"/>
</dbReference>
<evidence type="ECO:0008006" key="3">
    <source>
        <dbReference type="Google" id="ProtNLM"/>
    </source>
</evidence>
<keyword evidence="2" id="KW-1185">Reference proteome</keyword>
<sequence>MRLPTFAQLRKFVEVEGWDDKDKLSSKRTGDHHRYVITTPTGERLMTRVSHGAGQIADRDLFAHILRDQLQVTEAQFWDAVDHGVGPERPTLPGPDPAEGPSVDAKLARNLLTKVGMTQPELIGLTQAEAVAIWQHWLTTGERPSVPADQSGR</sequence>
<evidence type="ECO:0000313" key="1">
    <source>
        <dbReference type="EMBL" id="MBS2961883.1"/>
    </source>
</evidence>
<gene>
    <name evidence="1" type="ORF">KGA66_02405</name>
</gene>
<protein>
    <recommendedName>
        <fullName evidence="3">Type II toxin-antitoxin system HicA family toxin</fullName>
    </recommendedName>
</protein>
<proteinExistence type="predicted"/>